<reference evidence="1 2" key="1">
    <citation type="journal article" date="2018" name="Front. Plant Sci.">
        <title>Red Clover (Trifolium pratense) and Zigzag Clover (T. medium) - A Picture of Genomic Similarities and Differences.</title>
        <authorList>
            <person name="Dluhosova J."/>
            <person name="Istvanek J."/>
            <person name="Nedelnik J."/>
            <person name="Repkova J."/>
        </authorList>
    </citation>
    <scope>NUCLEOTIDE SEQUENCE [LARGE SCALE GENOMIC DNA]</scope>
    <source>
        <strain evidence="2">cv. 10/8</strain>
        <tissue evidence="1">Leaf</tissue>
    </source>
</reference>
<proteinExistence type="predicted"/>
<organism evidence="1 2">
    <name type="scientific">Trifolium medium</name>
    <dbReference type="NCBI Taxonomy" id="97028"/>
    <lineage>
        <taxon>Eukaryota</taxon>
        <taxon>Viridiplantae</taxon>
        <taxon>Streptophyta</taxon>
        <taxon>Embryophyta</taxon>
        <taxon>Tracheophyta</taxon>
        <taxon>Spermatophyta</taxon>
        <taxon>Magnoliopsida</taxon>
        <taxon>eudicotyledons</taxon>
        <taxon>Gunneridae</taxon>
        <taxon>Pentapetalae</taxon>
        <taxon>rosids</taxon>
        <taxon>fabids</taxon>
        <taxon>Fabales</taxon>
        <taxon>Fabaceae</taxon>
        <taxon>Papilionoideae</taxon>
        <taxon>50 kb inversion clade</taxon>
        <taxon>NPAAA clade</taxon>
        <taxon>Hologalegina</taxon>
        <taxon>IRL clade</taxon>
        <taxon>Trifolieae</taxon>
        <taxon>Trifolium</taxon>
    </lineage>
</organism>
<sequence>MPPKKSVTLTAFSKMETRVSNIEEEITDIRSTLIEVQKSVKEGHATLVAMMEKCLGKSIVIDETNA</sequence>
<protein>
    <submittedName>
        <fullName evidence="1">Uncharacterized protein</fullName>
    </submittedName>
</protein>
<feature type="non-terminal residue" evidence="1">
    <location>
        <position position="66"/>
    </location>
</feature>
<dbReference type="EMBL" id="LXQA010395988">
    <property type="protein sequence ID" value="MCI49099.1"/>
    <property type="molecule type" value="Genomic_DNA"/>
</dbReference>
<accession>A0A392SKB5</accession>
<dbReference type="Proteomes" id="UP000265520">
    <property type="component" value="Unassembled WGS sequence"/>
</dbReference>
<dbReference type="AlphaFoldDB" id="A0A392SKB5"/>
<comment type="caution">
    <text evidence="1">The sequence shown here is derived from an EMBL/GenBank/DDBJ whole genome shotgun (WGS) entry which is preliminary data.</text>
</comment>
<evidence type="ECO:0000313" key="2">
    <source>
        <dbReference type="Proteomes" id="UP000265520"/>
    </source>
</evidence>
<evidence type="ECO:0000313" key="1">
    <source>
        <dbReference type="EMBL" id="MCI49099.1"/>
    </source>
</evidence>
<keyword evidence="2" id="KW-1185">Reference proteome</keyword>
<name>A0A392SKB5_9FABA</name>